<protein>
    <submittedName>
        <fullName evidence="3">Uncharacterized protein</fullName>
    </submittedName>
</protein>
<dbReference type="Proteomes" id="UP001159659">
    <property type="component" value="Unassembled WGS sequence"/>
</dbReference>
<evidence type="ECO:0000313" key="2">
    <source>
        <dbReference type="EMBL" id="CAH0490522.1"/>
    </source>
</evidence>
<evidence type="ECO:0000256" key="1">
    <source>
        <dbReference type="SAM" id="MobiDB-lite"/>
    </source>
</evidence>
<evidence type="ECO:0000313" key="5">
    <source>
        <dbReference type="Proteomes" id="UP001159659"/>
    </source>
</evidence>
<feature type="compositionally biased region" description="Basic and acidic residues" evidence="1">
    <location>
        <begin position="28"/>
        <end position="55"/>
    </location>
</feature>
<reference evidence="2 4" key="1">
    <citation type="submission" date="2021-11" db="EMBL/GenBank/DDBJ databases">
        <authorList>
            <person name="Islam A."/>
            <person name="Islam S."/>
            <person name="Flora M.S."/>
            <person name="Rahman M."/>
            <person name="Ziaur R.M."/>
            <person name="Epstein J.H."/>
            <person name="Hassan M."/>
            <person name="Klassen M."/>
            <person name="Woodard K."/>
            <person name="Webb A."/>
            <person name="Webby R.J."/>
            <person name="El Zowalaty M.E."/>
        </authorList>
    </citation>
    <scope>NUCLEOTIDE SEQUENCE [LARGE SCALE GENOMIC DNA]</scope>
    <source>
        <strain evidence="2">Pf1</strain>
    </source>
</reference>
<reference evidence="3" key="2">
    <citation type="submission" date="2022-12" db="EMBL/GenBank/DDBJ databases">
        <authorList>
            <person name="Webb A."/>
        </authorList>
    </citation>
    <scope>NUCLEOTIDE SEQUENCE</scope>
    <source>
        <strain evidence="3">Pf2</strain>
    </source>
</reference>
<gene>
    <name evidence="2" type="ORF">PFR001_LOCUS5847</name>
    <name evidence="3" type="ORF">PFR002_LOCUS6820</name>
</gene>
<evidence type="ECO:0000313" key="3">
    <source>
        <dbReference type="EMBL" id="CAI5732218.1"/>
    </source>
</evidence>
<feature type="compositionally biased region" description="Low complexity" evidence="1">
    <location>
        <begin position="86"/>
        <end position="107"/>
    </location>
</feature>
<organism evidence="3 5">
    <name type="scientific">Peronospora farinosa</name>
    <dbReference type="NCBI Taxonomy" id="134698"/>
    <lineage>
        <taxon>Eukaryota</taxon>
        <taxon>Sar</taxon>
        <taxon>Stramenopiles</taxon>
        <taxon>Oomycota</taxon>
        <taxon>Peronosporomycetes</taxon>
        <taxon>Peronosporales</taxon>
        <taxon>Peronosporaceae</taxon>
        <taxon>Peronospora</taxon>
    </lineage>
</organism>
<evidence type="ECO:0000313" key="4">
    <source>
        <dbReference type="Proteomes" id="UP001157938"/>
    </source>
</evidence>
<accession>A0AAV0U813</accession>
<keyword evidence="4" id="KW-1185">Reference proteome</keyword>
<feature type="region of interest" description="Disordered" evidence="1">
    <location>
        <begin position="1"/>
        <end position="118"/>
    </location>
</feature>
<dbReference type="AlphaFoldDB" id="A0AAV0U813"/>
<dbReference type="EMBL" id="CANTFK010000877">
    <property type="protein sequence ID" value="CAI5732218.1"/>
    <property type="molecule type" value="Genomic_DNA"/>
</dbReference>
<dbReference type="EMBL" id="CAKLBC010001268">
    <property type="protein sequence ID" value="CAH0490522.1"/>
    <property type="molecule type" value="Genomic_DNA"/>
</dbReference>
<comment type="caution">
    <text evidence="3">The sequence shown here is derived from an EMBL/GenBank/DDBJ whole genome shotgun (WGS) entry which is preliminary data.</text>
</comment>
<proteinExistence type="predicted"/>
<sequence>MSSDELSKGAERTVRAKYQARKAYLVNRTKETETKLDLDKNAPDETLHESDKVESLSRGVKRPRVQEEPAQEHESAGSPSDVSGLTQPRTRTPSHTTTSKKVSTSEGKSGHQLNKGHNGDLLAGGCSCPPCVRRWARKLMIRMQQLEDEVLMLSREKSTGAATTKTASAKPRVDSEATQCLSESVTGGVISSFQAKPADIFESLINFSNAAVTSQLSERGVSNNEASTKLGVLLEADGQSLHNRDNLGGLQRVDDGNENQSVIASVMQAVNSDTQSLIDAYKHMNDQILLNERAVEESSSHVHALVGYSPTAATDFRRQVNELQASIGAEKTKRDVRVAALIAHVWKPRYEEFKSLFDTPFQNAPRNEQVYHKKWAEVASEIYMKDNIISELERQMEALGGGNGRSRYAEMGELSSKIAAEYAAKMALESKREGFYVGLVQSNSRIRTLVRNALL</sequence>
<feature type="compositionally biased region" description="Basic and acidic residues" evidence="1">
    <location>
        <begin position="64"/>
        <end position="75"/>
    </location>
</feature>
<name>A0AAV0U813_9STRA</name>
<dbReference type="Proteomes" id="UP001157938">
    <property type="component" value="Unassembled WGS sequence"/>
</dbReference>
<feature type="compositionally biased region" description="Basic and acidic residues" evidence="1">
    <location>
        <begin position="1"/>
        <end position="14"/>
    </location>
</feature>